<dbReference type="PROSITE" id="PS50052">
    <property type="entry name" value="GUANYLATE_KINASE_2"/>
    <property type="match status" value="1"/>
</dbReference>
<name>A0A517R6L0_9PLAN</name>
<dbReference type="InterPro" id="IPR008144">
    <property type="entry name" value="Guanylate_kin-like_dom"/>
</dbReference>
<feature type="binding site" evidence="9">
    <location>
        <begin position="35"/>
        <end position="42"/>
    </location>
    <ligand>
        <name>ATP</name>
        <dbReference type="ChEBI" id="CHEBI:30616"/>
    </ligand>
</feature>
<dbReference type="PANTHER" id="PTHR23117">
    <property type="entry name" value="GUANYLATE KINASE-RELATED"/>
    <property type="match status" value="1"/>
</dbReference>
<dbReference type="EC" id="2.7.4.8" evidence="2 9"/>
<evidence type="ECO:0000313" key="12">
    <source>
        <dbReference type="Proteomes" id="UP000317318"/>
    </source>
</evidence>
<comment type="function">
    <text evidence="9">Essential for recycling GMP and indirectly, cGMP.</text>
</comment>
<comment type="similarity">
    <text evidence="1 9">Belongs to the guanylate kinase family.</text>
</comment>
<evidence type="ECO:0000313" key="11">
    <source>
        <dbReference type="EMBL" id="QDT39461.1"/>
    </source>
</evidence>
<dbReference type="SMART" id="SM00072">
    <property type="entry name" value="GuKc"/>
    <property type="match status" value="1"/>
</dbReference>
<keyword evidence="9" id="KW-0963">Cytoplasm</keyword>
<comment type="catalytic activity">
    <reaction evidence="9">
        <text>GMP + ATP = GDP + ADP</text>
        <dbReference type="Rhea" id="RHEA:20780"/>
        <dbReference type="ChEBI" id="CHEBI:30616"/>
        <dbReference type="ChEBI" id="CHEBI:58115"/>
        <dbReference type="ChEBI" id="CHEBI:58189"/>
        <dbReference type="ChEBI" id="CHEBI:456216"/>
        <dbReference type="EC" id="2.7.4.8"/>
    </reaction>
</comment>
<organism evidence="11 12">
    <name type="scientific">Stratiformator vulcanicus</name>
    <dbReference type="NCBI Taxonomy" id="2527980"/>
    <lineage>
        <taxon>Bacteria</taxon>
        <taxon>Pseudomonadati</taxon>
        <taxon>Planctomycetota</taxon>
        <taxon>Planctomycetia</taxon>
        <taxon>Planctomycetales</taxon>
        <taxon>Planctomycetaceae</taxon>
        <taxon>Stratiformator</taxon>
    </lineage>
</organism>
<feature type="domain" description="Guanylate kinase-like" evidence="10">
    <location>
        <begin position="28"/>
        <end position="209"/>
    </location>
</feature>
<dbReference type="PANTHER" id="PTHR23117:SF13">
    <property type="entry name" value="GUANYLATE KINASE"/>
    <property type="match status" value="1"/>
</dbReference>
<dbReference type="EMBL" id="CP036268">
    <property type="protein sequence ID" value="QDT39461.1"/>
    <property type="molecule type" value="Genomic_DNA"/>
</dbReference>
<evidence type="ECO:0000256" key="9">
    <source>
        <dbReference type="HAMAP-Rule" id="MF_00328"/>
    </source>
</evidence>
<keyword evidence="4 9" id="KW-0808">Transferase</keyword>
<dbReference type="Pfam" id="PF00625">
    <property type="entry name" value="Guanylate_kin"/>
    <property type="match status" value="1"/>
</dbReference>
<dbReference type="GO" id="GO:0005524">
    <property type="term" value="F:ATP binding"/>
    <property type="evidence" value="ECO:0007669"/>
    <property type="project" value="UniProtKB-UniRule"/>
</dbReference>
<evidence type="ECO:0000256" key="6">
    <source>
        <dbReference type="ARBA" id="ARBA00022777"/>
    </source>
</evidence>
<dbReference type="InterPro" id="IPR020590">
    <property type="entry name" value="Guanylate_kinase_CS"/>
</dbReference>
<keyword evidence="7 9" id="KW-0067">ATP-binding</keyword>
<dbReference type="Proteomes" id="UP000317318">
    <property type="component" value="Chromosome"/>
</dbReference>
<dbReference type="AlphaFoldDB" id="A0A517R6L0"/>
<dbReference type="InterPro" id="IPR017665">
    <property type="entry name" value="Guanylate_kinase"/>
</dbReference>
<evidence type="ECO:0000256" key="8">
    <source>
        <dbReference type="ARBA" id="ARBA00030128"/>
    </source>
</evidence>
<evidence type="ECO:0000256" key="5">
    <source>
        <dbReference type="ARBA" id="ARBA00022741"/>
    </source>
</evidence>
<dbReference type="InterPro" id="IPR008145">
    <property type="entry name" value="GK/Ca_channel_bsu"/>
</dbReference>
<reference evidence="11 12" key="1">
    <citation type="submission" date="2019-02" db="EMBL/GenBank/DDBJ databases">
        <title>Deep-cultivation of Planctomycetes and their phenomic and genomic characterization uncovers novel biology.</title>
        <authorList>
            <person name="Wiegand S."/>
            <person name="Jogler M."/>
            <person name="Boedeker C."/>
            <person name="Pinto D."/>
            <person name="Vollmers J."/>
            <person name="Rivas-Marin E."/>
            <person name="Kohn T."/>
            <person name="Peeters S.H."/>
            <person name="Heuer A."/>
            <person name="Rast P."/>
            <person name="Oberbeckmann S."/>
            <person name="Bunk B."/>
            <person name="Jeske O."/>
            <person name="Meyerdierks A."/>
            <person name="Storesund J.E."/>
            <person name="Kallscheuer N."/>
            <person name="Luecker S."/>
            <person name="Lage O.M."/>
            <person name="Pohl T."/>
            <person name="Merkel B.J."/>
            <person name="Hornburger P."/>
            <person name="Mueller R.-W."/>
            <person name="Bruemmer F."/>
            <person name="Labrenz M."/>
            <person name="Spormann A.M."/>
            <person name="Op den Camp H."/>
            <person name="Overmann J."/>
            <person name="Amann R."/>
            <person name="Jetten M.S.M."/>
            <person name="Mascher T."/>
            <person name="Medema M.H."/>
            <person name="Devos D.P."/>
            <person name="Kaster A.-K."/>
            <person name="Ovreas L."/>
            <person name="Rohde M."/>
            <person name="Galperin M.Y."/>
            <person name="Jogler C."/>
        </authorList>
    </citation>
    <scope>NUCLEOTIDE SEQUENCE [LARGE SCALE GENOMIC DNA]</scope>
    <source>
        <strain evidence="11 12">Pan189</strain>
    </source>
</reference>
<dbReference type="PROSITE" id="PS00856">
    <property type="entry name" value="GUANYLATE_KINASE_1"/>
    <property type="match status" value="1"/>
</dbReference>
<dbReference type="InterPro" id="IPR027417">
    <property type="entry name" value="P-loop_NTPase"/>
</dbReference>
<evidence type="ECO:0000259" key="10">
    <source>
        <dbReference type="PROSITE" id="PS50052"/>
    </source>
</evidence>
<keyword evidence="6 9" id="KW-0418">Kinase</keyword>
<evidence type="ECO:0000256" key="3">
    <source>
        <dbReference type="ARBA" id="ARBA00016296"/>
    </source>
</evidence>
<proteinExistence type="inferred from homology"/>
<dbReference type="KEGG" id="svp:Pan189_38690"/>
<dbReference type="CDD" id="cd00071">
    <property type="entry name" value="GMPK"/>
    <property type="match status" value="1"/>
</dbReference>
<sequence>MSNDGLGVAIRRGRLRVENSVPAPERAIRILVLSGPSGSGKSTVVNRLIQTTTLPIEKAVSATTRPPRPHEQNGVDYHFLSPEEFETKQAAGEFLETAEVHRTGHWYGTLRSEVERAIGQRRWSLLEIDVDGAAEVRRAFPGSLLIFLKTKSLEEYESRLRGRGTESAEVIARRMQTAAAELTRAADYDFQVNNDDLDRAVGEIVGIVEEREAQIDAGSV</sequence>
<protein>
    <recommendedName>
        <fullName evidence="3 9">Guanylate kinase</fullName>
        <ecNumber evidence="2 9">2.7.4.8</ecNumber>
    </recommendedName>
    <alternativeName>
        <fullName evidence="8 9">GMP kinase</fullName>
    </alternativeName>
</protein>
<dbReference type="SUPFAM" id="SSF52540">
    <property type="entry name" value="P-loop containing nucleoside triphosphate hydrolases"/>
    <property type="match status" value="1"/>
</dbReference>
<keyword evidence="5 9" id="KW-0547">Nucleotide-binding</keyword>
<dbReference type="OrthoDB" id="9808150at2"/>
<evidence type="ECO:0000256" key="1">
    <source>
        <dbReference type="ARBA" id="ARBA00005790"/>
    </source>
</evidence>
<evidence type="ECO:0000256" key="2">
    <source>
        <dbReference type="ARBA" id="ARBA00012961"/>
    </source>
</evidence>
<dbReference type="GO" id="GO:0005829">
    <property type="term" value="C:cytosol"/>
    <property type="evidence" value="ECO:0007669"/>
    <property type="project" value="TreeGrafter"/>
</dbReference>
<gene>
    <name evidence="9 11" type="primary">gmk</name>
    <name evidence="11" type="ORF">Pan189_38690</name>
</gene>
<dbReference type="NCBIfam" id="TIGR03263">
    <property type="entry name" value="guanyl_kin"/>
    <property type="match status" value="1"/>
</dbReference>
<keyword evidence="12" id="KW-1185">Reference proteome</keyword>
<evidence type="ECO:0000256" key="4">
    <source>
        <dbReference type="ARBA" id="ARBA00022679"/>
    </source>
</evidence>
<accession>A0A517R6L0</accession>
<dbReference type="HAMAP" id="MF_00328">
    <property type="entry name" value="Guanylate_kinase"/>
    <property type="match status" value="1"/>
</dbReference>
<dbReference type="GO" id="GO:0004385">
    <property type="term" value="F:GMP kinase activity"/>
    <property type="evidence" value="ECO:0007669"/>
    <property type="project" value="UniProtKB-UniRule"/>
</dbReference>
<evidence type="ECO:0000256" key="7">
    <source>
        <dbReference type="ARBA" id="ARBA00022840"/>
    </source>
</evidence>
<comment type="subcellular location">
    <subcellularLocation>
        <location evidence="9">Cytoplasm</location>
    </subcellularLocation>
</comment>
<dbReference type="Gene3D" id="3.40.50.300">
    <property type="entry name" value="P-loop containing nucleotide triphosphate hydrolases"/>
    <property type="match status" value="1"/>
</dbReference>